<keyword evidence="2" id="KW-1185">Reference proteome</keyword>
<dbReference type="EMBL" id="BSXV01004150">
    <property type="protein sequence ID" value="GME99836.1"/>
    <property type="molecule type" value="Genomic_DNA"/>
</dbReference>
<accession>A0ACB5U2R5</accession>
<sequence>MIILGWVILGGGTRIKDPHQSFHNVWEGTTTDGNAIASSIVKVTFSYSGYSYAFGVVAEHTKTDGSNPENDKKKLLRTYTTYVPLSIFLIFVAYILIITAYYSSASPDEIKESKNTVAALLFANAFSSKQATKALCAMVALSAFGHLITAILSHSRALRECGRQGVLPFGKFWTSTKPFGTPLGPVFITWLVNTLMIVCPPAGSAYNFIADLVMLVSFMQLIQLSQ</sequence>
<reference evidence="1" key="1">
    <citation type="submission" date="2023-04" db="EMBL/GenBank/DDBJ databases">
        <title>Candida boidinii NBRC 1967.</title>
        <authorList>
            <person name="Ichikawa N."/>
            <person name="Sato H."/>
            <person name="Tonouchi N."/>
        </authorList>
    </citation>
    <scope>NUCLEOTIDE SEQUENCE</scope>
    <source>
        <strain evidence="1">NBRC 1967</strain>
    </source>
</reference>
<dbReference type="Proteomes" id="UP001165101">
    <property type="component" value="Unassembled WGS sequence"/>
</dbReference>
<organism evidence="1 2">
    <name type="scientific">Candida boidinii</name>
    <name type="common">Yeast</name>
    <dbReference type="NCBI Taxonomy" id="5477"/>
    <lineage>
        <taxon>Eukaryota</taxon>
        <taxon>Fungi</taxon>
        <taxon>Dikarya</taxon>
        <taxon>Ascomycota</taxon>
        <taxon>Saccharomycotina</taxon>
        <taxon>Pichiomycetes</taxon>
        <taxon>Pichiales</taxon>
        <taxon>Pichiaceae</taxon>
        <taxon>Ogataea</taxon>
        <taxon>Ogataea/Candida clade</taxon>
    </lineage>
</organism>
<evidence type="ECO:0000313" key="2">
    <source>
        <dbReference type="Proteomes" id="UP001165101"/>
    </source>
</evidence>
<comment type="caution">
    <text evidence="1">The sequence shown here is derived from an EMBL/GenBank/DDBJ whole genome shotgun (WGS) entry which is preliminary data.</text>
</comment>
<evidence type="ECO:0000313" key="1">
    <source>
        <dbReference type="EMBL" id="GME99836.1"/>
    </source>
</evidence>
<protein>
    <submittedName>
        <fullName evidence="1">Unnamed protein product</fullName>
    </submittedName>
</protein>
<proteinExistence type="predicted"/>
<name>A0ACB5U2R5_CANBO</name>
<gene>
    <name evidence="1" type="ORF">Cboi01_000539500</name>
</gene>